<evidence type="ECO:0000256" key="1">
    <source>
        <dbReference type="ARBA" id="ARBA00022679"/>
    </source>
</evidence>
<dbReference type="STRING" id="1404245.CGLY_05375"/>
<dbReference type="RefSeq" id="WP_038547114.1">
    <property type="nucleotide sequence ID" value="NZ_CP006842.1"/>
</dbReference>
<keyword evidence="5" id="KW-0689">Ribosomal protein</keyword>
<dbReference type="SUPFAM" id="SSF55729">
    <property type="entry name" value="Acyl-CoA N-acyltransferases (Nat)"/>
    <property type="match status" value="1"/>
</dbReference>
<keyword evidence="1 5" id="KW-0808">Transferase</keyword>
<dbReference type="InterPro" id="IPR016181">
    <property type="entry name" value="Acyl_CoA_acyltransferase"/>
</dbReference>
<dbReference type="Pfam" id="PF13302">
    <property type="entry name" value="Acetyltransf_3"/>
    <property type="match status" value="1"/>
</dbReference>
<proteinExistence type="inferred from homology"/>
<dbReference type="PANTHER" id="PTHR43792">
    <property type="entry name" value="GNAT FAMILY, PUTATIVE (AFU_ORTHOLOGUE AFUA_3G00765)-RELATED-RELATED"/>
    <property type="match status" value="1"/>
</dbReference>
<feature type="domain" description="N-acetyltransferase" evidence="4">
    <location>
        <begin position="14"/>
        <end position="179"/>
    </location>
</feature>
<dbReference type="KEGG" id="cgy:CGLY_05375"/>
<dbReference type="Proteomes" id="UP000023703">
    <property type="component" value="Chromosome"/>
</dbReference>
<reference evidence="5 6" key="1">
    <citation type="journal article" date="2015" name="Int. J. Syst. Evol. Microbiol.">
        <title>Revisiting Corynebacterium glyciniphilum (ex Kubota et al., 1972) sp. nov., nom. rev., isolated from putrefied banana.</title>
        <authorList>
            <person name="Al-Dilaimi A."/>
            <person name="Bednarz H."/>
            <person name="Lomker A."/>
            <person name="Niehaus K."/>
            <person name="Kalinowski J."/>
            <person name="Ruckert C."/>
        </authorList>
    </citation>
    <scope>NUCLEOTIDE SEQUENCE [LARGE SCALE GENOMIC DNA]</scope>
    <source>
        <strain evidence="5">AJ 3170</strain>
    </source>
</reference>
<keyword evidence="5" id="KW-0687">Ribonucleoprotein</keyword>
<dbReference type="EMBL" id="CP006842">
    <property type="protein sequence ID" value="AHW63523.1"/>
    <property type="molecule type" value="Genomic_DNA"/>
</dbReference>
<accession>X5DK89</accession>
<keyword evidence="6" id="KW-1185">Reference proteome</keyword>
<organism evidence="5 6">
    <name type="scientific">Corynebacterium glyciniphilum AJ 3170</name>
    <dbReference type="NCBI Taxonomy" id="1404245"/>
    <lineage>
        <taxon>Bacteria</taxon>
        <taxon>Bacillati</taxon>
        <taxon>Actinomycetota</taxon>
        <taxon>Actinomycetes</taxon>
        <taxon>Mycobacteriales</taxon>
        <taxon>Corynebacteriaceae</taxon>
        <taxon>Corynebacterium</taxon>
    </lineage>
</organism>
<dbReference type="eggNOG" id="COG1670">
    <property type="taxonomic scope" value="Bacteria"/>
</dbReference>
<evidence type="ECO:0000313" key="5">
    <source>
        <dbReference type="EMBL" id="AHW63523.1"/>
    </source>
</evidence>
<sequence>MLDSSLLPLEGTDTRLRPLADKDAQAFAEGTRDADVRQYGHLPEPTYTPDSVRAMVRDEVVPGLARGSLAVLTIADVSTDDFCGSLVLFDVTDDHAEVGFWLHPAHRGTGRITEALDLAVSFVRRSGLSQLTARTVPVNTASRHVLTRAGFVPVGRTADRAPSGHTTTLLHYVYDITRTDAARAT</sequence>
<dbReference type="PANTHER" id="PTHR43792:SF8">
    <property type="entry name" value="[RIBOSOMAL PROTEIN US5]-ALANINE N-ACETYLTRANSFERASE"/>
    <property type="match status" value="1"/>
</dbReference>
<keyword evidence="2" id="KW-0012">Acyltransferase</keyword>
<dbReference type="AlphaFoldDB" id="X5DK89"/>
<dbReference type="PROSITE" id="PS51186">
    <property type="entry name" value="GNAT"/>
    <property type="match status" value="1"/>
</dbReference>
<dbReference type="InterPro" id="IPR000182">
    <property type="entry name" value="GNAT_dom"/>
</dbReference>
<comment type="similarity">
    <text evidence="3">Belongs to the acetyltransferase family. RimJ subfamily.</text>
</comment>
<evidence type="ECO:0000259" key="4">
    <source>
        <dbReference type="PROSITE" id="PS51186"/>
    </source>
</evidence>
<evidence type="ECO:0000313" key="6">
    <source>
        <dbReference type="Proteomes" id="UP000023703"/>
    </source>
</evidence>
<dbReference type="GO" id="GO:0016747">
    <property type="term" value="F:acyltransferase activity, transferring groups other than amino-acyl groups"/>
    <property type="evidence" value="ECO:0007669"/>
    <property type="project" value="InterPro"/>
</dbReference>
<name>X5DK89_9CORY</name>
<dbReference type="InterPro" id="IPR051531">
    <property type="entry name" value="N-acetyltransferase"/>
</dbReference>
<evidence type="ECO:0000256" key="2">
    <source>
        <dbReference type="ARBA" id="ARBA00023315"/>
    </source>
</evidence>
<evidence type="ECO:0000256" key="3">
    <source>
        <dbReference type="ARBA" id="ARBA00038502"/>
    </source>
</evidence>
<dbReference type="HOGENOM" id="CLU_013985_3_4_11"/>
<dbReference type="Gene3D" id="3.40.630.30">
    <property type="match status" value="1"/>
</dbReference>
<gene>
    <name evidence="5" type="ORF">CGLY_05375</name>
</gene>
<protein>
    <submittedName>
        <fullName evidence="5">Putative acetyltransferase, ribosomal protein N-acetylase</fullName>
    </submittedName>
</protein>
<dbReference type="GO" id="GO:0005840">
    <property type="term" value="C:ribosome"/>
    <property type="evidence" value="ECO:0007669"/>
    <property type="project" value="UniProtKB-KW"/>
</dbReference>
<dbReference type="OrthoDB" id="9132139at2"/>